<dbReference type="eggNOG" id="COG0457">
    <property type="taxonomic scope" value="Bacteria"/>
</dbReference>
<protein>
    <submittedName>
        <fullName evidence="5">Tetratricopeptide repeat family</fullName>
    </submittedName>
</protein>
<feature type="repeat" description="TPR" evidence="3">
    <location>
        <begin position="563"/>
        <end position="596"/>
    </location>
</feature>
<dbReference type="InterPro" id="IPR051685">
    <property type="entry name" value="Ycf3/AcsC/BcsC/TPR_MFPF"/>
</dbReference>
<dbReference type="SUPFAM" id="SSF52540">
    <property type="entry name" value="P-loop containing nucleoside triphosphate hydrolases"/>
    <property type="match status" value="1"/>
</dbReference>
<feature type="repeat" description="TPR" evidence="3">
    <location>
        <begin position="495"/>
        <end position="528"/>
    </location>
</feature>
<feature type="repeat" description="TPR" evidence="3">
    <location>
        <begin position="699"/>
        <end position="732"/>
    </location>
</feature>
<feature type="repeat" description="TPR" evidence="3">
    <location>
        <begin position="801"/>
        <end position="834"/>
    </location>
</feature>
<dbReference type="SUPFAM" id="SSF48452">
    <property type="entry name" value="TPR-like"/>
    <property type="match status" value="1"/>
</dbReference>
<keyword evidence="4" id="KW-0472">Membrane</keyword>
<dbReference type="Gene3D" id="1.25.40.10">
    <property type="entry name" value="Tetratricopeptide repeat domain"/>
    <property type="match status" value="5"/>
</dbReference>
<dbReference type="eggNOG" id="COG1484">
    <property type="taxonomic scope" value="Bacteria"/>
</dbReference>
<dbReference type="Pfam" id="PF13432">
    <property type="entry name" value="TPR_16"/>
    <property type="match status" value="1"/>
</dbReference>
<dbReference type="InterPro" id="IPR011990">
    <property type="entry name" value="TPR-like_helical_dom_sf"/>
</dbReference>
<keyword evidence="4" id="KW-1133">Transmembrane helix</keyword>
<gene>
    <name evidence="5" type="ORF">MC7420_2105</name>
</gene>
<dbReference type="InterPro" id="IPR019734">
    <property type="entry name" value="TPR_rpt"/>
</dbReference>
<feature type="repeat" description="TPR" evidence="3">
    <location>
        <begin position="631"/>
        <end position="664"/>
    </location>
</feature>
<feature type="repeat" description="TPR" evidence="3">
    <location>
        <begin position="665"/>
        <end position="698"/>
    </location>
</feature>
<evidence type="ECO:0000256" key="4">
    <source>
        <dbReference type="SAM" id="Phobius"/>
    </source>
</evidence>
<organism evidence="5 6">
    <name type="scientific">Coleofasciculus chthonoplastes PCC 7420</name>
    <dbReference type="NCBI Taxonomy" id="118168"/>
    <lineage>
        <taxon>Bacteria</taxon>
        <taxon>Bacillati</taxon>
        <taxon>Cyanobacteriota</taxon>
        <taxon>Cyanophyceae</taxon>
        <taxon>Coleofasciculales</taxon>
        <taxon>Coleofasciculaceae</taxon>
        <taxon>Coleofasciculus</taxon>
    </lineage>
</organism>
<dbReference type="AlphaFoldDB" id="B4VSH4"/>
<dbReference type="PANTHER" id="PTHR44943">
    <property type="entry name" value="CELLULOSE SYNTHASE OPERON PROTEIN C"/>
    <property type="match status" value="1"/>
</dbReference>
<keyword evidence="4" id="KW-0812">Transmembrane</keyword>
<evidence type="ECO:0000256" key="2">
    <source>
        <dbReference type="ARBA" id="ARBA00022803"/>
    </source>
</evidence>
<dbReference type="EMBL" id="DS989850">
    <property type="protein sequence ID" value="EDX75101.1"/>
    <property type="molecule type" value="Genomic_DNA"/>
</dbReference>
<dbReference type="Pfam" id="PF00515">
    <property type="entry name" value="TPR_1"/>
    <property type="match status" value="3"/>
</dbReference>
<reference evidence="5 6" key="1">
    <citation type="submission" date="2008-07" db="EMBL/GenBank/DDBJ databases">
        <authorList>
            <person name="Tandeau de Marsac N."/>
            <person name="Ferriera S."/>
            <person name="Johnson J."/>
            <person name="Kravitz S."/>
            <person name="Beeson K."/>
            <person name="Sutton G."/>
            <person name="Rogers Y.-H."/>
            <person name="Friedman R."/>
            <person name="Frazier M."/>
            <person name="Venter J.C."/>
        </authorList>
    </citation>
    <scope>NUCLEOTIDE SEQUENCE [LARGE SCALE GENOMIC DNA]</scope>
    <source>
        <strain evidence="5 6">PCC 7420</strain>
    </source>
</reference>
<keyword evidence="2 3" id="KW-0802">TPR repeat</keyword>
<sequence>MINQVLYVWLRQVQGLLETSLTLISENKDIFIVILGVGIVPLTVRLFWWMLQQRRQRQILPDTFPFDVIKPQSKVLPAILGGDTNDPLADYKIPYQERISGRSIHDELKQKLDESRWVLILAPTGIGKTREAANLAQRLNTEGWTILHLKRGEWLDALPRFPEDKIGTDRKLLFFLDDLNSKIYGGRIEQSPKADEPLQRLNVPLQERLIRAIEFYEKSCRKEDIRVIATARNEKEREFTDEPSEWEKLEFDKYPALWKRFAIYELTEPEESAIISVLREAVSQAKIEANPDDYACLAQRNDHTFRNIVENLRSAKNNRQSLTRDTFRDTLKGTWEKRYQEVVKKYPIAPYIYDAVELLEMVGISLYPFTVKPTALLIADGNLLQRLQHWRKIRHAWNYLISKEHILEPREGQIEAKGRRVESIQYISPLSSLVLQLATKHSKKMLVSSLIFGFNAIKLGYSKEGIISINKTLETTQKLCKSNFGKEYVLENLEGYAYLGKGYALHKLGNLKEAITNYDKGLELKPNNYEAWSNRGSALRDLGHNKEAIISHDKAIQIKSNYYQAWHNRGIALLNLRLLEEAIVSFDKAIQIKPDFHEAWNNRGVVLLNLRLLEEAIVSFDKAIQIKPDFHEAWNNRGDALLNLRRLDESLACFDKALELKPDSWEALNNRGTVLLKLKNLDKALTCFNKAIQIQPNLHQAWNNRSIVLRKLGQFKEAITSCNKALEIQPTYYEASYNKGIALAMSGYLKQAIISFDKATQIKQDFHDNWYIRGLAFYDLGRLEEAITSFEEATKIKPNNADNFYSKACCYALQNKIDLAVESLKQAIKLNPEEYREIAKTDSAFDNLRGDNQFQALIQGDIN</sequence>
<keyword evidence="1" id="KW-0677">Repeat</keyword>
<name>B4VSH4_9CYAN</name>
<dbReference type="SUPFAM" id="SSF48439">
    <property type="entry name" value="Protein prenylyltransferase"/>
    <property type="match status" value="1"/>
</dbReference>
<dbReference type="PROSITE" id="PS50293">
    <property type="entry name" value="TPR_REGION"/>
    <property type="match status" value="4"/>
</dbReference>
<feature type="transmembrane region" description="Helical" evidence="4">
    <location>
        <begin position="30"/>
        <end position="51"/>
    </location>
</feature>
<keyword evidence="6" id="KW-1185">Reference proteome</keyword>
<dbReference type="STRING" id="118168.MC7420_2105"/>
<evidence type="ECO:0000313" key="5">
    <source>
        <dbReference type="EMBL" id="EDX75101.1"/>
    </source>
</evidence>
<dbReference type="PROSITE" id="PS50005">
    <property type="entry name" value="TPR"/>
    <property type="match status" value="8"/>
</dbReference>
<dbReference type="OrthoDB" id="443517at2"/>
<feature type="repeat" description="TPR" evidence="3">
    <location>
        <begin position="597"/>
        <end position="630"/>
    </location>
</feature>
<dbReference type="NCBIfam" id="NF047558">
    <property type="entry name" value="TPR_END_plus"/>
    <property type="match status" value="1"/>
</dbReference>
<evidence type="ECO:0000313" key="6">
    <source>
        <dbReference type="Proteomes" id="UP000003835"/>
    </source>
</evidence>
<dbReference type="RefSeq" id="WP_006101376.1">
    <property type="nucleotide sequence ID" value="NZ_DS989850.1"/>
</dbReference>
<dbReference type="Proteomes" id="UP000003835">
    <property type="component" value="Unassembled WGS sequence"/>
</dbReference>
<evidence type="ECO:0000256" key="1">
    <source>
        <dbReference type="ARBA" id="ARBA00022737"/>
    </source>
</evidence>
<evidence type="ECO:0000256" key="3">
    <source>
        <dbReference type="PROSITE-ProRule" id="PRU00339"/>
    </source>
</evidence>
<dbReference type="InterPro" id="IPR027417">
    <property type="entry name" value="P-loop_NTPase"/>
</dbReference>
<feature type="repeat" description="TPR" evidence="3">
    <location>
        <begin position="767"/>
        <end position="800"/>
    </location>
</feature>
<dbReference type="SMART" id="SM00028">
    <property type="entry name" value="TPR"/>
    <property type="match status" value="10"/>
</dbReference>
<dbReference type="PANTHER" id="PTHR44943:SF4">
    <property type="entry name" value="TPR REPEAT-CONTAINING PROTEIN MJ0798"/>
    <property type="match status" value="1"/>
</dbReference>
<dbReference type="Pfam" id="PF13414">
    <property type="entry name" value="TPR_11"/>
    <property type="match status" value="2"/>
</dbReference>
<dbReference type="HOGENOM" id="CLU_013801_1_0_3"/>
<accession>B4VSH4</accession>
<proteinExistence type="predicted"/>